<organism evidence="1 2">
    <name type="scientific">Schistosoma margrebowiei</name>
    <dbReference type="NCBI Taxonomy" id="48269"/>
    <lineage>
        <taxon>Eukaryota</taxon>
        <taxon>Metazoa</taxon>
        <taxon>Spiralia</taxon>
        <taxon>Lophotrochozoa</taxon>
        <taxon>Platyhelminthes</taxon>
        <taxon>Trematoda</taxon>
        <taxon>Digenea</taxon>
        <taxon>Strigeidida</taxon>
        <taxon>Schistosomatoidea</taxon>
        <taxon>Schistosomatidae</taxon>
        <taxon>Schistosoma</taxon>
    </lineage>
</organism>
<proteinExistence type="predicted"/>
<reference evidence="1 2" key="1">
    <citation type="submission" date="2018-11" db="EMBL/GenBank/DDBJ databases">
        <authorList>
            <consortium name="Pathogen Informatics"/>
        </authorList>
    </citation>
    <scope>NUCLEOTIDE SEQUENCE [LARGE SCALE GENOMIC DNA]</scope>
    <source>
        <strain evidence="1 2">Zambia</strain>
    </source>
</reference>
<evidence type="ECO:0000313" key="1">
    <source>
        <dbReference type="EMBL" id="VDO71443.1"/>
    </source>
</evidence>
<protein>
    <submittedName>
        <fullName evidence="1">Uncharacterized protein</fullName>
    </submittedName>
</protein>
<dbReference type="Proteomes" id="UP000277204">
    <property type="component" value="Unassembled WGS sequence"/>
</dbReference>
<dbReference type="EMBL" id="UZAI01002429">
    <property type="protein sequence ID" value="VDO71443.1"/>
    <property type="molecule type" value="Genomic_DNA"/>
</dbReference>
<evidence type="ECO:0000313" key="2">
    <source>
        <dbReference type="Proteomes" id="UP000277204"/>
    </source>
</evidence>
<accession>A0A183LRQ5</accession>
<sequence>MDSLLKLGLAKVCLAQTEREIELELLYQKGREHYHQVVVDKAMTYESISASHAVDVTIGKDWITMISKALDLPKKGMIWFDGNLMNYWSFIRSFEDCFDESVGFRSRLNYLIEHCGGGFKATIVHCALLEPEEGYCKSLELLEETCGQKHVVAHSFICMMLDIPTVKGTNPNNLRRLSREMRICELTLTQMNYISDLDSTRTIECIQGPLRICKGIVR</sequence>
<keyword evidence="2" id="KW-1185">Reference proteome</keyword>
<name>A0A183LRQ5_9TREM</name>
<dbReference type="STRING" id="48269.A0A183LRQ5"/>
<gene>
    <name evidence="1" type="ORF">SMRZ_LOCUS6480</name>
</gene>
<dbReference type="AlphaFoldDB" id="A0A183LRQ5"/>
<dbReference type="PANTHER" id="PTHR47331">
    <property type="entry name" value="PHD-TYPE DOMAIN-CONTAINING PROTEIN"/>
    <property type="match status" value="1"/>
</dbReference>